<proteinExistence type="predicted"/>
<evidence type="ECO:0000313" key="1">
    <source>
        <dbReference type="EnsemblMetazoa" id="OVOC12205.1"/>
    </source>
</evidence>
<dbReference type="EnsemblMetazoa" id="OVOC12205.1">
    <property type="protein sequence ID" value="OVOC12205.1"/>
    <property type="gene ID" value="WBGene00249014"/>
</dbReference>
<evidence type="ECO:0000313" key="2">
    <source>
        <dbReference type="Proteomes" id="UP000024404"/>
    </source>
</evidence>
<dbReference type="EMBL" id="CMVM020000405">
    <property type="status" value="NOT_ANNOTATED_CDS"/>
    <property type="molecule type" value="Genomic_DNA"/>
</dbReference>
<protein>
    <submittedName>
        <fullName evidence="1">Uncharacterized protein</fullName>
    </submittedName>
</protein>
<sequence length="384" mass="44109">MMDHSFVPFYRTIKVMSSAANFELNRRSKVLHWRDGKITPPFLAKIWEYISRINFTDDVHRITFTEQNWSPLRAILFGSEKPLHITGITQNCFILIVTSQNNHLKIFDEIVLGENAPFVPDERKGSPMNGMIIPSSCFTSSDIKLYTLSIKTIVFVISHIQNRCTLIGYVVLNLRQRCRIYQKLKNNRKQLKLAIVISGDDQVTQEKAENRALMTAQILRKDMNNMPICIVAQSDTREDVERKFGRYRDSSVLIFDGSDVSASTLVIDTEDEETLKENFLNWKKRCSIAVLTNANVEKLTILVHAIRKYICTRRHVFRSVVNTSVIDTFPDIELNSLRLLDGSSITGVNYQVGMESRFDTGPVYILIGFRKFGYDEKDSSEKSD</sequence>
<dbReference type="AlphaFoldDB" id="A0A8R1XQR0"/>
<name>A0A8R1XQR0_ONCVO</name>
<reference evidence="1" key="2">
    <citation type="submission" date="2022-06" db="UniProtKB">
        <authorList>
            <consortium name="EnsemblMetazoa"/>
        </authorList>
    </citation>
    <scope>IDENTIFICATION</scope>
</reference>
<organism evidence="1 2">
    <name type="scientific">Onchocerca volvulus</name>
    <dbReference type="NCBI Taxonomy" id="6282"/>
    <lineage>
        <taxon>Eukaryota</taxon>
        <taxon>Metazoa</taxon>
        <taxon>Ecdysozoa</taxon>
        <taxon>Nematoda</taxon>
        <taxon>Chromadorea</taxon>
        <taxon>Rhabditida</taxon>
        <taxon>Spirurina</taxon>
        <taxon>Spiruromorpha</taxon>
        <taxon>Filarioidea</taxon>
        <taxon>Onchocercidae</taxon>
        <taxon>Onchocerca</taxon>
    </lineage>
</organism>
<dbReference type="Proteomes" id="UP000024404">
    <property type="component" value="Unassembled WGS sequence"/>
</dbReference>
<reference evidence="2" key="1">
    <citation type="submission" date="2013-10" db="EMBL/GenBank/DDBJ databases">
        <title>Genome sequencing of Onchocerca volvulus.</title>
        <authorList>
            <person name="Cotton J."/>
            <person name="Tsai J."/>
            <person name="Stanley E."/>
            <person name="Tracey A."/>
            <person name="Holroyd N."/>
            <person name="Lustigman S."/>
            <person name="Berriman M."/>
        </authorList>
    </citation>
    <scope>NUCLEOTIDE SEQUENCE</scope>
</reference>
<dbReference type="EMBL" id="CMVM020000406">
    <property type="status" value="NOT_ANNOTATED_CDS"/>
    <property type="molecule type" value="Genomic_DNA"/>
</dbReference>
<dbReference type="OMA" id="YINCELN"/>
<keyword evidence="2" id="KW-1185">Reference proteome</keyword>
<accession>A0A8R1XQR0</accession>